<keyword evidence="15" id="KW-1185">Reference proteome</keyword>
<dbReference type="InterPro" id="IPR036890">
    <property type="entry name" value="HATPase_C_sf"/>
</dbReference>
<keyword evidence="3" id="KW-0597">Phosphoprotein</keyword>
<dbReference type="InterPro" id="IPR010559">
    <property type="entry name" value="Sig_transdc_His_kin_internal"/>
</dbReference>
<evidence type="ECO:0000259" key="13">
    <source>
        <dbReference type="PROSITE" id="PS50885"/>
    </source>
</evidence>
<dbReference type="Gene3D" id="6.10.340.10">
    <property type="match status" value="1"/>
</dbReference>
<comment type="subcellular location">
    <subcellularLocation>
        <location evidence="1">Cell membrane</location>
        <topology evidence="1">Multi-pass membrane protein</topology>
    </subcellularLocation>
</comment>
<feature type="domain" description="HAMP" evidence="13">
    <location>
        <begin position="320"/>
        <end position="372"/>
    </location>
</feature>
<dbReference type="PANTHER" id="PTHR34220:SF11">
    <property type="entry name" value="SENSOR PROTEIN KINASE HPTS"/>
    <property type="match status" value="1"/>
</dbReference>
<dbReference type="InterPro" id="IPR050640">
    <property type="entry name" value="Bact_2-comp_sensor_kinase"/>
</dbReference>
<evidence type="ECO:0000256" key="5">
    <source>
        <dbReference type="ARBA" id="ARBA00022692"/>
    </source>
</evidence>
<dbReference type="SMART" id="SM00304">
    <property type="entry name" value="HAMP"/>
    <property type="match status" value="1"/>
</dbReference>
<keyword evidence="4" id="KW-0808">Transferase</keyword>
<keyword evidence="10" id="KW-0902">Two-component regulatory system</keyword>
<dbReference type="InterPro" id="IPR003660">
    <property type="entry name" value="HAMP_dom"/>
</dbReference>
<dbReference type="GO" id="GO:0016301">
    <property type="term" value="F:kinase activity"/>
    <property type="evidence" value="ECO:0007669"/>
    <property type="project" value="UniProtKB-KW"/>
</dbReference>
<keyword evidence="11 12" id="KW-0472">Membrane</keyword>
<dbReference type="PANTHER" id="PTHR34220">
    <property type="entry name" value="SENSOR HISTIDINE KINASE YPDA"/>
    <property type="match status" value="1"/>
</dbReference>
<dbReference type="SUPFAM" id="SSF158472">
    <property type="entry name" value="HAMP domain-like"/>
    <property type="match status" value="1"/>
</dbReference>
<keyword evidence="2" id="KW-1003">Cell membrane</keyword>
<gene>
    <name evidence="14" type="ORF">NV381_02430</name>
</gene>
<dbReference type="Gene3D" id="3.30.565.10">
    <property type="entry name" value="Histidine kinase-like ATPase, C-terminal domain"/>
    <property type="match status" value="1"/>
</dbReference>
<evidence type="ECO:0000313" key="15">
    <source>
        <dbReference type="Proteomes" id="UP001300012"/>
    </source>
</evidence>
<dbReference type="Proteomes" id="UP001300012">
    <property type="component" value="Unassembled WGS sequence"/>
</dbReference>
<proteinExistence type="predicted"/>
<evidence type="ECO:0000256" key="12">
    <source>
        <dbReference type="SAM" id="Phobius"/>
    </source>
</evidence>
<evidence type="ECO:0000256" key="9">
    <source>
        <dbReference type="ARBA" id="ARBA00022989"/>
    </source>
</evidence>
<keyword evidence="9 12" id="KW-1133">Transmembrane helix</keyword>
<evidence type="ECO:0000256" key="2">
    <source>
        <dbReference type="ARBA" id="ARBA00022475"/>
    </source>
</evidence>
<sequence length="595" mass="68030">MYRLLFPQMSFKNRIWLSYLILLLIAVSSSGALSHMIAAHALEKNVKDLNRSAIRKSALLLDERLKKITVTAMSGMLNDSFTGTMKDIRLNNTASYYGHFADLQGWFLQMKVNEPAIDSVLITTPIGDFYPTTEYRQRGNLFEQSDMYRAIKEKNHNVWIPEHTDVFFSGKRSVISLIMEPLIDDHTRMEGVYIIVNVNVNTLIEALANEWGEPASNLNLLTVSGTNVFTSLPLVKPFLSKPEFINRLVSEAEPHFTYNDNQDDYLVDVQRIQLTDEWMLVGVRATRDLYGQVAAIKWTTMAVIGGCALLALLFSGMLTSYLLRPLSQLVQLMKKVESNDLAVRFTSVRQDELAFVGNRFNRMLEQIGQLIYDMKEADRSKRLAELKALQAQIDPHFLYNTLYTIYWKAELAQYEDVKEMTYSLSQLFQLGLNSGQDMTTVEKEMTHVTEYLKILKRCYDDWFEYEIHVEDGLGSIRIPKLLLQPLAENTILHGFQSRKGGGRIVISVYSFSKEIHFTVEDNGSGMDALQLEKQVKVPAQDASSYALRNIYGRLKLYYGETADFRIASDPGSCTRVTLIIPSNHKELEWEDTNEE</sequence>
<evidence type="ECO:0000256" key="10">
    <source>
        <dbReference type="ARBA" id="ARBA00023012"/>
    </source>
</evidence>
<dbReference type="SUPFAM" id="SSF55874">
    <property type="entry name" value="ATPase domain of HSP90 chaperone/DNA topoisomerase II/histidine kinase"/>
    <property type="match status" value="1"/>
</dbReference>
<keyword evidence="8" id="KW-0067">ATP-binding</keyword>
<keyword evidence="7 14" id="KW-0418">Kinase</keyword>
<evidence type="ECO:0000256" key="1">
    <source>
        <dbReference type="ARBA" id="ARBA00004651"/>
    </source>
</evidence>
<keyword evidence="5 12" id="KW-0812">Transmembrane</keyword>
<dbReference type="RefSeq" id="WP_258211654.1">
    <property type="nucleotide sequence ID" value="NZ_JANQBD010000001.1"/>
</dbReference>
<evidence type="ECO:0000256" key="8">
    <source>
        <dbReference type="ARBA" id="ARBA00022840"/>
    </source>
</evidence>
<accession>A0ABT1YBC1</accession>
<evidence type="ECO:0000256" key="6">
    <source>
        <dbReference type="ARBA" id="ARBA00022741"/>
    </source>
</evidence>
<dbReference type="Pfam" id="PF00672">
    <property type="entry name" value="HAMP"/>
    <property type="match status" value="1"/>
</dbReference>
<keyword evidence="6" id="KW-0547">Nucleotide-binding</keyword>
<dbReference type="EMBL" id="JANQBD010000001">
    <property type="protein sequence ID" value="MCR8630050.1"/>
    <property type="molecule type" value="Genomic_DNA"/>
</dbReference>
<feature type="transmembrane region" description="Helical" evidence="12">
    <location>
        <begin position="298"/>
        <end position="323"/>
    </location>
</feature>
<evidence type="ECO:0000313" key="14">
    <source>
        <dbReference type="EMBL" id="MCR8630050.1"/>
    </source>
</evidence>
<evidence type="ECO:0000256" key="7">
    <source>
        <dbReference type="ARBA" id="ARBA00022777"/>
    </source>
</evidence>
<name>A0ABT1YBC1_9BACL</name>
<dbReference type="Pfam" id="PF06580">
    <property type="entry name" value="His_kinase"/>
    <property type="match status" value="1"/>
</dbReference>
<evidence type="ECO:0000256" key="11">
    <source>
        <dbReference type="ARBA" id="ARBA00023136"/>
    </source>
</evidence>
<dbReference type="CDD" id="cd06225">
    <property type="entry name" value="HAMP"/>
    <property type="match status" value="1"/>
</dbReference>
<dbReference type="PROSITE" id="PS50885">
    <property type="entry name" value="HAMP"/>
    <property type="match status" value="1"/>
</dbReference>
<comment type="caution">
    <text evidence="14">The sequence shown here is derived from an EMBL/GenBank/DDBJ whole genome shotgun (WGS) entry which is preliminary data.</text>
</comment>
<organism evidence="14 15">
    <name type="scientific">Paenibacillus radicis</name>
    <name type="common">ex Xue et al. 2023</name>
    <dbReference type="NCBI Taxonomy" id="2972489"/>
    <lineage>
        <taxon>Bacteria</taxon>
        <taxon>Bacillati</taxon>
        <taxon>Bacillota</taxon>
        <taxon>Bacilli</taxon>
        <taxon>Bacillales</taxon>
        <taxon>Paenibacillaceae</taxon>
        <taxon>Paenibacillus</taxon>
    </lineage>
</organism>
<evidence type="ECO:0000256" key="3">
    <source>
        <dbReference type="ARBA" id="ARBA00022553"/>
    </source>
</evidence>
<evidence type="ECO:0000256" key="4">
    <source>
        <dbReference type="ARBA" id="ARBA00022679"/>
    </source>
</evidence>
<protein>
    <submittedName>
        <fullName evidence="14">Sensor histidine kinase</fullName>
    </submittedName>
</protein>
<reference evidence="14 15" key="1">
    <citation type="submission" date="2022-08" db="EMBL/GenBank/DDBJ databases">
        <title>Paenibacillus endoradicis sp. nov., Paenibacillus radicibacter sp. nov and Paenibacillus pararadicis sp. nov., three cold-adapted plant growth-promoting bacteria isolated from root of Larix gmelinii in Great Khingan.</title>
        <authorList>
            <person name="Xue H."/>
        </authorList>
    </citation>
    <scope>NUCLEOTIDE SEQUENCE [LARGE SCALE GENOMIC DNA]</scope>
    <source>
        <strain evidence="14 15">N5-1-1-5</strain>
    </source>
</reference>